<evidence type="ECO:0000313" key="2">
    <source>
        <dbReference type="Proteomes" id="UP000494119"/>
    </source>
</evidence>
<accession>A0A6J5G8E1</accession>
<organism evidence="1 2">
    <name type="scientific">Paraburkholderia caffeinitolerans</name>
    <dbReference type="NCBI Taxonomy" id="1723730"/>
    <lineage>
        <taxon>Bacteria</taxon>
        <taxon>Pseudomonadati</taxon>
        <taxon>Pseudomonadota</taxon>
        <taxon>Betaproteobacteria</taxon>
        <taxon>Burkholderiales</taxon>
        <taxon>Burkholderiaceae</taxon>
        <taxon>Paraburkholderia</taxon>
    </lineage>
</organism>
<gene>
    <name evidence="1" type="ORF">LMG28688_04167</name>
</gene>
<reference evidence="1 2" key="1">
    <citation type="submission" date="2020-04" db="EMBL/GenBank/DDBJ databases">
        <authorList>
            <person name="De Canck E."/>
        </authorList>
    </citation>
    <scope>NUCLEOTIDE SEQUENCE [LARGE SCALE GENOMIC DNA]</scope>
    <source>
        <strain evidence="1 2">LMG 28688</strain>
    </source>
</reference>
<proteinExistence type="predicted"/>
<dbReference type="AlphaFoldDB" id="A0A6J5G8E1"/>
<keyword evidence="2" id="KW-1185">Reference proteome</keyword>
<dbReference type="Proteomes" id="UP000494119">
    <property type="component" value="Unassembled WGS sequence"/>
</dbReference>
<protein>
    <submittedName>
        <fullName evidence="1">Uncharacterized protein</fullName>
    </submittedName>
</protein>
<name>A0A6J5G8E1_9BURK</name>
<dbReference type="EMBL" id="CADIKL010000021">
    <property type="protein sequence ID" value="CAB3795703.1"/>
    <property type="molecule type" value="Genomic_DNA"/>
</dbReference>
<evidence type="ECO:0000313" key="1">
    <source>
        <dbReference type="EMBL" id="CAB3795703.1"/>
    </source>
</evidence>
<sequence length="241" mass="27036">MNVDQISKFLEVLKKFKPNEKVDALYDDVLNVYLPKIKANELPERYIIVWDASIIARLRALKLGADKQSNEPIAWIPKPLGAEIPTIYFGQLRITKDFQGSLTVNQQAITGFPEAKLVGRPIEVVAAMMGPDVDDGIGPDEVPIQIFWSDEDKRWITANNRGYAAHCLAGQKPLRLWPRVADKMELNRLKEVEGKDGAKRFTYSPNLITRLGKTPHALPSTQIPITAGPNSWEVQLIAQVK</sequence>
<dbReference type="RefSeq" id="WP_129562006.1">
    <property type="nucleotide sequence ID" value="NZ_CADIKL010000021.1"/>
</dbReference>